<dbReference type="InParanoid" id="A0A0D0DKD6"/>
<keyword evidence="3" id="KW-1185">Reference proteome</keyword>
<feature type="compositionally biased region" description="Basic residues" evidence="1">
    <location>
        <begin position="78"/>
        <end position="88"/>
    </location>
</feature>
<reference evidence="2 3" key="1">
    <citation type="submission" date="2014-04" db="EMBL/GenBank/DDBJ databases">
        <authorList>
            <consortium name="DOE Joint Genome Institute"/>
            <person name="Kuo A."/>
            <person name="Kohler A."/>
            <person name="Jargeat P."/>
            <person name="Nagy L.G."/>
            <person name="Floudas D."/>
            <person name="Copeland A."/>
            <person name="Barry K.W."/>
            <person name="Cichocki N."/>
            <person name="Veneault-Fourrey C."/>
            <person name="LaButti K."/>
            <person name="Lindquist E.A."/>
            <person name="Lipzen A."/>
            <person name="Lundell T."/>
            <person name="Morin E."/>
            <person name="Murat C."/>
            <person name="Sun H."/>
            <person name="Tunlid A."/>
            <person name="Henrissat B."/>
            <person name="Grigoriev I.V."/>
            <person name="Hibbett D.S."/>
            <person name="Martin F."/>
            <person name="Nordberg H.P."/>
            <person name="Cantor M.N."/>
            <person name="Hua S.X."/>
        </authorList>
    </citation>
    <scope>NUCLEOTIDE SEQUENCE [LARGE SCALE GENOMIC DNA]</scope>
    <source>
        <strain evidence="2 3">Ve08.2h10</strain>
    </source>
</reference>
<gene>
    <name evidence="2" type="ORF">PAXRUDRAFT_16751</name>
</gene>
<dbReference type="AlphaFoldDB" id="A0A0D0DKD6"/>
<protein>
    <submittedName>
        <fullName evidence="2">Uncharacterized protein</fullName>
    </submittedName>
</protein>
<evidence type="ECO:0000313" key="3">
    <source>
        <dbReference type="Proteomes" id="UP000054538"/>
    </source>
</evidence>
<dbReference type="EMBL" id="KN826515">
    <property type="protein sequence ID" value="KIK78670.1"/>
    <property type="molecule type" value="Genomic_DNA"/>
</dbReference>
<organism evidence="2 3">
    <name type="scientific">Paxillus rubicundulus Ve08.2h10</name>
    <dbReference type="NCBI Taxonomy" id="930991"/>
    <lineage>
        <taxon>Eukaryota</taxon>
        <taxon>Fungi</taxon>
        <taxon>Dikarya</taxon>
        <taxon>Basidiomycota</taxon>
        <taxon>Agaricomycotina</taxon>
        <taxon>Agaricomycetes</taxon>
        <taxon>Agaricomycetidae</taxon>
        <taxon>Boletales</taxon>
        <taxon>Paxilineae</taxon>
        <taxon>Paxillaceae</taxon>
        <taxon>Paxillus</taxon>
    </lineage>
</organism>
<name>A0A0D0DKD6_9AGAM</name>
<sequence>MPSKWKVVKAGKGDGAVDQSSAAPLCHLSHLGAGHGGAIIQLQKIGEAIESPKKTSGSKTVNIPDEEPVNELAPKKKCRTVNNRKRKQNSQLEEPQGAVNPCVTDNTVPTINPVLHHASPGSRFALQS</sequence>
<evidence type="ECO:0000256" key="1">
    <source>
        <dbReference type="SAM" id="MobiDB-lite"/>
    </source>
</evidence>
<dbReference type="Proteomes" id="UP000054538">
    <property type="component" value="Unassembled WGS sequence"/>
</dbReference>
<reference evidence="3" key="2">
    <citation type="submission" date="2015-01" db="EMBL/GenBank/DDBJ databases">
        <title>Evolutionary Origins and Diversification of the Mycorrhizal Mutualists.</title>
        <authorList>
            <consortium name="DOE Joint Genome Institute"/>
            <consortium name="Mycorrhizal Genomics Consortium"/>
            <person name="Kohler A."/>
            <person name="Kuo A."/>
            <person name="Nagy L.G."/>
            <person name="Floudas D."/>
            <person name="Copeland A."/>
            <person name="Barry K.W."/>
            <person name="Cichocki N."/>
            <person name="Veneault-Fourrey C."/>
            <person name="LaButti K."/>
            <person name="Lindquist E.A."/>
            <person name="Lipzen A."/>
            <person name="Lundell T."/>
            <person name="Morin E."/>
            <person name="Murat C."/>
            <person name="Riley R."/>
            <person name="Ohm R."/>
            <person name="Sun H."/>
            <person name="Tunlid A."/>
            <person name="Henrissat B."/>
            <person name="Grigoriev I.V."/>
            <person name="Hibbett D.S."/>
            <person name="Martin F."/>
        </authorList>
    </citation>
    <scope>NUCLEOTIDE SEQUENCE [LARGE SCALE GENOMIC DNA]</scope>
    <source>
        <strain evidence="3">Ve08.2h10</strain>
    </source>
</reference>
<evidence type="ECO:0000313" key="2">
    <source>
        <dbReference type="EMBL" id="KIK78670.1"/>
    </source>
</evidence>
<proteinExistence type="predicted"/>
<feature type="region of interest" description="Disordered" evidence="1">
    <location>
        <begin position="78"/>
        <end position="101"/>
    </location>
</feature>
<dbReference type="HOGENOM" id="CLU_1960282_0_0_1"/>
<accession>A0A0D0DKD6</accession>